<keyword evidence="2" id="KW-0732">Signal</keyword>
<organism evidence="3 4">
    <name type="scientific">Hyaloperonospora brassicae</name>
    <name type="common">Brassica downy mildew</name>
    <name type="synonym">Peronospora brassicae</name>
    <dbReference type="NCBI Taxonomy" id="162125"/>
    <lineage>
        <taxon>Eukaryota</taxon>
        <taxon>Sar</taxon>
        <taxon>Stramenopiles</taxon>
        <taxon>Oomycota</taxon>
        <taxon>Peronosporomycetes</taxon>
        <taxon>Peronosporales</taxon>
        <taxon>Peronosporaceae</taxon>
        <taxon>Hyaloperonospora</taxon>
    </lineage>
</organism>
<protein>
    <submittedName>
        <fullName evidence="3">Uncharacterized protein</fullName>
    </submittedName>
</protein>
<feature type="chain" id="PRO_5043325913" evidence="2">
    <location>
        <begin position="24"/>
        <end position="295"/>
    </location>
</feature>
<dbReference type="Proteomes" id="UP001162031">
    <property type="component" value="Unassembled WGS sequence"/>
</dbReference>
<dbReference type="EMBL" id="CANTFL010001327">
    <property type="protein sequence ID" value="CAI5736796.1"/>
    <property type="molecule type" value="Genomic_DNA"/>
</dbReference>
<dbReference type="AlphaFoldDB" id="A0AAV0UIZ1"/>
<name>A0AAV0UIZ1_HYABA</name>
<feature type="region of interest" description="Disordered" evidence="1">
    <location>
        <begin position="242"/>
        <end position="268"/>
    </location>
</feature>
<feature type="signal peptide" evidence="2">
    <location>
        <begin position="1"/>
        <end position="23"/>
    </location>
</feature>
<reference evidence="3" key="1">
    <citation type="submission" date="2022-12" db="EMBL/GenBank/DDBJ databases">
        <authorList>
            <person name="Webb A."/>
        </authorList>
    </citation>
    <scope>NUCLEOTIDE SEQUENCE</scope>
    <source>
        <strain evidence="3">Hp1</strain>
    </source>
</reference>
<evidence type="ECO:0000313" key="4">
    <source>
        <dbReference type="Proteomes" id="UP001162031"/>
    </source>
</evidence>
<accession>A0AAV0UIZ1</accession>
<sequence length="295" mass="30410">MRPLSSSYAALVLTAVAASAASARRMQQPHALRGLQANTSHVDMTGMDTSHVDMTGMDMSNMAMAPPPSMASGSSPGGDFRCPVCGMSTQDMGYNNLNHVGLEHGQIVYTCGMEPRPFDDYKTDHTDTSYLAANVAEFIVNSTAATAFAECADTCDACADGIRDPVTGAAVTTANYHYVCLVNGQKIYFASAASQNEYLSNVNTEPRYLVDSVVCENNTCADAESITELSAAAQAFVPELSTSGRNSSGGRSNASNSTSDDPAAASGSSSAAPVHSSIGVAVALASVLAAVAAVM</sequence>
<gene>
    <name evidence="3" type="ORF">HBR001_LOCUS6941</name>
</gene>
<evidence type="ECO:0000256" key="1">
    <source>
        <dbReference type="SAM" id="MobiDB-lite"/>
    </source>
</evidence>
<comment type="caution">
    <text evidence="3">The sequence shown here is derived from an EMBL/GenBank/DDBJ whole genome shotgun (WGS) entry which is preliminary data.</text>
</comment>
<keyword evidence="4" id="KW-1185">Reference proteome</keyword>
<evidence type="ECO:0000256" key="2">
    <source>
        <dbReference type="SAM" id="SignalP"/>
    </source>
</evidence>
<evidence type="ECO:0000313" key="3">
    <source>
        <dbReference type="EMBL" id="CAI5736796.1"/>
    </source>
</evidence>
<proteinExistence type="predicted"/>